<dbReference type="InterPro" id="IPR058912">
    <property type="entry name" value="HTH_animal"/>
</dbReference>
<feature type="domain" description="GIY-YIG" evidence="1">
    <location>
        <begin position="229"/>
        <end position="311"/>
    </location>
</feature>
<dbReference type="Proteomes" id="UP000078542">
    <property type="component" value="Unassembled WGS sequence"/>
</dbReference>
<evidence type="ECO:0000313" key="3">
    <source>
        <dbReference type="Proteomes" id="UP000078542"/>
    </source>
</evidence>
<dbReference type="EMBL" id="KQ977029">
    <property type="protein sequence ID" value="KYN06205.1"/>
    <property type="molecule type" value="Genomic_DNA"/>
</dbReference>
<dbReference type="Gene3D" id="3.40.1440.10">
    <property type="entry name" value="GIY-YIG endonuclease"/>
    <property type="match status" value="1"/>
</dbReference>
<dbReference type="AlphaFoldDB" id="A0A151IMM7"/>
<keyword evidence="3" id="KW-1185">Reference proteome</keyword>
<evidence type="ECO:0000259" key="1">
    <source>
        <dbReference type="PROSITE" id="PS50164"/>
    </source>
</evidence>
<dbReference type="Pfam" id="PF01541">
    <property type="entry name" value="GIY-YIG"/>
    <property type="match status" value="1"/>
</dbReference>
<sequence>MVMQDLKENVGRLLNMSLYYRYVDDILIMAKEEEVDKIFDVFNSYHYRLKFTIEFENNRSINFLDLSLIVVDNRLTIDWFHKNTFSGRYLSFYSNHPNCMKRGIVYGLVDRAILLSHPPFFNKNICLCIDMLIENGYPLDYIFNNINVRIKSSIERYKVASDGGEVSLNNNKNLENKIKKHLVIPFIKGISGRVGGIFDKSDTLMGYRTLNGLDKFIKVQKDITSKNCKSHVVYKINCKDCDSTYVGQTKRQLQTRIKEHKNNLRMDSSKHSVISQHIMEYDHRFDWENIDIMDVEHNYKRRLISEMLHIKEQPKGLNYMRDTELLSESYTSILNEISTLKYSRF</sequence>
<dbReference type="SUPFAM" id="SSF82771">
    <property type="entry name" value="GIY-YIG endonuclease"/>
    <property type="match status" value="1"/>
</dbReference>
<dbReference type="PANTHER" id="PTHR21301">
    <property type="entry name" value="REVERSE TRANSCRIPTASE"/>
    <property type="match status" value="1"/>
</dbReference>
<accession>A0A151IMM7</accession>
<organism evidence="2 3">
    <name type="scientific">Cyphomyrmex costatus</name>
    <dbReference type="NCBI Taxonomy" id="456900"/>
    <lineage>
        <taxon>Eukaryota</taxon>
        <taxon>Metazoa</taxon>
        <taxon>Ecdysozoa</taxon>
        <taxon>Arthropoda</taxon>
        <taxon>Hexapoda</taxon>
        <taxon>Insecta</taxon>
        <taxon>Pterygota</taxon>
        <taxon>Neoptera</taxon>
        <taxon>Endopterygota</taxon>
        <taxon>Hymenoptera</taxon>
        <taxon>Apocrita</taxon>
        <taxon>Aculeata</taxon>
        <taxon>Formicoidea</taxon>
        <taxon>Formicidae</taxon>
        <taxon>Myrmicinae</taxon>
        <taxon>Cyphomyrmex</taxon>
    </lineage>
</organism>
<protein>
    <recommendedName>
        <fullName evidence="1">GIY-YIG domain-containing protein</fullName>
    </recommendedName>
</protein>
<gene>
    <name evidence="2" type="ORF">ALC62_02852</name>
</gene>
<dbReference type="Pfam" id="PF26215">
    <property type="entry name" value="HTH_animal"/>
    <property type="match status" value="1"/>
</dbReference>
<reference evidence="2 3" key="1">
    <citation type="submission" date="2016-03" db="EMBL/GenBank/DDBJ databases">
        <title>Cyphomyrmex costatus WGS genome.</title>
        <authorList>
            <person name="Nygaard S."/>
            <person name="Hu H."/>
            <person name="Boomsma J."/>
            <person name="Zhang G."/>
        </authorList>
    </citation>
    <scope>NUCLEOTIDE SEQUENCE [LARGE SCALE GENOMIC DNA]</scope>
    <source>
        <strain evidence="2">MS0001</strain>
        <tissue evidence="2">Whole body</tissue>
    </source>
</reference>
<name>A0A151IMM7_9HYME</name>
<proteinExistence type="predicted"/>
<dbReference type="PROSITE" id="PS50164">
    <property type="entry name" value="GIY_YIG"/>
    <property type="match status" value="1"/>
</dbReference>
<dbReference type="CDD" id="cd10442">
    <property type="entry name" value="GIY-YIG_PLEs"/>
    <property type="match status" value="1"/>
</dbReference>
<dbReference type="PANTHER" id="PTHR21301:SF10">
    <property type="entry name" value="REVERSE TRANSCRIPTASE DOMAIN-CONTAINING PROTEIN"/>
    <property type="match status" value="1"/>
</dbReference>
<dbReference type="STRING" id="456900.A0A151IMM7"/>
<dbReference type="InterPro" id="IPR035901">
    <property type="entry name" value="GIY-YIG_endonuc_sf"/>
</dbReference>
<dbReference type="InterPro" id="IPR000305">
    <property type="entry name" value="GIY-YIG_endonuc"/>
</dbReference>
<evidence type="ECO:0000313" key="2">
    <source>
        <dbReference type="EMBL" id="KYN06205.1"/>
    </source>
</evidence>